<dbReference type="EMBL" id="MRZV01000307">
    <property type="protein sequence ID" value="PIK52966.1"/>
    <property type="molecule type" value="Genomic_DNA"/>
</dbReference>
<dbReference type="AlphaFoldDB" id="A0A2G8KY76"/>
<comment type="caution">
    <text evidence="4">The sequence shown here is derived from an EMBL/GenBank/DDBJ whole genome shotgun (WGS) entry which is preliminary data.</text>
</comment>
<protein>
    <submittedName>
        <fullName evidence="4">Putative N-acetylgalactosamine-6-sulfatase-like</fullName>
    </submittedName>
</protein>
<comment type="cofactor">
    <cofactor evidence="1">
        <name>Ca(2+)</name>
        <dbReference type="ChEBI" id="CHEBI:29108"/>
    </cofactor>
</comment>
<dbReference type="SUPFAM" id="SSF53649">
    <property type="entry name" value="Alkaline phosphatase-like"/>
    <property type="match status" value="1"/>
</dbReference>
<dbReference type="OrthoDB" id="5983437at2759"/>
<name>A0A2G8KY76_STIJA</name>
<evidence type="ECO:0000259" key="3">
    <source>
        <dbReference type="Pfam" id="PF00884"/>
    </source>
</evidence>
<evidence type="ECO:0000313" key="5">
    <source>
        <dbReference type="Proteomes" id="UP000230750"/>
    </source>
</evidence>
<dbReference type="InterPro" id="IPR017850">
    <property type="entry name" value="Alkaline_phosphatase_core_sf"/>
</dbReference>
<dbReference type="PANTHER" id="PTHR42693">
    <property type="entry name" value="ARYLSULFATASE FAMILY MEMBER"/>
    <property type="match status" value="1"/>
</dbReference>
<comment type="similarity">
    <text evidence="2">Belongs to the sulfatase family.</text>
</comment>
<keyword evidence="5" id="KW-1185">Reference proteome</keyword>
<feature type="domain" description="Sulfatase N-terminal" evidence="3">
    <location>
        <begin position="16"/>
        <end position="149"/>
    </location>
</feature>
<organism evidence="4 5">
    <name type="scientific">Stichopus japonicus</name>
    <name type="common">Sea cucumber</name>
    <dbReference type="NCBI Taxonomy" id="307972"/>
    <lineage>
        <taxon>Eukaryota</taxon>
        <taxon>Metazoa</taxon>
        <taxon>Echinodermata</taxon>
        <taxon>Eleutherozoa</taxon>
        <taxon>Echinozoa</taxon>
        <taxon>Holothuroidea</taxon>
        <taxon>Aspidochirotacea</taxon>
        <taxon>Aspidochirotida</taxon>
        <taxon>Stichopodidae</taxon>
        <taxon>Apostichopus</taxon>
    </lineage>
</organism>
<sequence length="324" mass="36833">MKENNRNIITNVFTTFRQDALEFIERNQDVPFFLYWAADGTHTPLGAAKEFLGTSQRGLYGDVVRDLDYGVGQIIAKLKELKLHRNTFVFFSSDNGPAGYQGLECKFELQTHCKAGWTLNGTFASSRNVIEKEPATVMDLFNTILDITGSEVSNPQRPLDGQSLWPLLINKPKDATLKKNTIFYYRGDGLFAVRVGDYKAHYWTWTLGERFRNIYGDPCSGQYLENFTTDTLTDHNDEPFLFHLGRDPGESYPIKPSTQEYQEQLAIINKARDQHVQSLIGDIGEPQLNICDNGILGWSPPGCEKIDMCLPPIEHNPMPCSWFF</sequence>
<dbReference type="Pfam" id="PF14707">
    <property type="entry name" value="Sulfatase_C"/>
    <property type="match status" value="1"/>
</dbReference>
<evidence type="ECO:0000313" key="4">
    <source>
        <dbReference type="EMBL" id="PIK52966.1"/>
    </source>
</evidence>
<dbReference type="Pfam" id="PF00884">
    <property type="entry name" value="Sulfatase"/>
    <property type="match status" value="1"/>
</dbReference>
<dbReference type="InterPro" id="IPR000917">
    <property type="entry name" value="Sulfatase_N"/>
</dbReference>
<dbReference type="STRING" id="307972.A0A2G8KY76"/>
<dbReference type="InterPro" id="IPR050738">
    <property type="entry name" value="Sulfatase"/>
</dbReference>
<evidence type="ECO:0000256" key="1">
    <source>
        <dbReference type="ARBA" id="ARBA00001913"/>
    </source>
</evidence>
<evidence type="ECO:0000256" key="2">
    <source>
        <dbReference type="ARBA" id="ARBA00008779"/>
    </source>
</evidence>
<dbReference type="Gene3D" id="3.30.1120.10">
    <property type="match status" value="1"/>
</dbReference>
<reference evidence="4 5" key="1">
    <citation type="journal article" date="2017" name="PLoS Biol.">
        <title>The sea cucumber genome provides insights into morphological evolution and visceral regeneration.</title>
        <authorList>
            <person name="Zhang X."/>
            <person name="Sun L."/>
            <person name="Yuan J."/>
            <person name="Sun Y."/>
            <person name="Gao Y."/>
            <person name="Zhang L."/>
            <person name="Li S."/>
            <person name="Dai H."/>
            <person name="Hamel J.F."/>
            <person name="Liu C."/>
            <person name="Yu Y."/>
            <person name="Liu S."/>
            <person name="Lin W."/>
            <person name="Guo K."/>
            <person name="Jin S."/>
            <person name="Xu P."/>
            <person name="Storey K.B."/>
            <person name="Huan P."/>
            <person name="Zhang T."/>
            <person name="Zhou Y."/>
            <person name="Zhang J."/>
            <person name="Lin C."/>
            <person name="Li X."/>
            <person name="Xing L."/>
            <person name="Huo D."/>
            <person name="Sun M."/>
            <person name="Wang L."/>
            <person name="Mercier A."/>
            <person name="Li F."/>
            <person name="Yang H."/>
            <person name="Xiang J."/>
        </authorList>
    </citation>
    <scope>NUCLEOTIDE SEQUENCE [LARGE SCALE GENOMIC DNA]</scope>
    <source>
        <strain evidence="4">Shaxun</strain>
        <tissue evidence="4">Muscle</tissue>
    </source>
</reference>
<dbReference type="PANTHER" id="PTHR42693:SF47">
    <property type="entry name" value="N-ACETYLGALACTOSAMINE-6-SULFATASE"/>
    <property type="match status" value="1"/>
</dbReference>
<dbReference type="GO" id="GO:0004065">
    <property type="term" value="F:arylsulfatase activity"/>
    <property type="evidence" value="ECO:0007669"/>
    <property type="project" value="TreeGrafter"/>
</dbReference>
<gene>
    <name evidence="4" type="ORF">BSL78_10120</name>
</gene>
<proteinExistence type="inferred from homology"/>
<dbReference type="Proteomes" id="UP000230750">
    <property type="component" value="Unassembled WGS sequence"/>
</dbReference>
<dbReference type="Gene3D" id="3.40.720.10">
    <property type="entry name" value="Alkaline Phosphatase, subunit A"/>
    <property type="match status" value="1"/>
</dbReference>
<accession>A0A2G8KY76</accession>